<feature type="compositionally biased region" description="Low complexity" evidence="8">
    <location>
        <begin position="242"/>
        <end position="255"/>
    </location>
</feature>
<comment type="subunit">
    <text evidence="4">Heterohexamer of two PFD-alpha type and four PFD-beta type subunits.</text>
</comment>
<evidence type="ECO:0000256" key="5">
    <source>
        <dbReference type="ARBA" id="ARBA00022692"/>
    </source>
</evidence>
<organism evidence="10">
    <name type="scientific">Cyprideis torosa</name>
    <dbReference type="NCBI Taxonomy" id="163714"/>
    <lineage>
        <taxon>Eukaryota</taxon>
        <taxon>Metazoa</taxon>
        <taxon>Ecdysozoa</taxon>
        <taxon>Arthropoda</taxon>
        <taxon>Crustacea</taxon>
        <taxon>Oligostraca</taxon>
        <taxon>Ostracoda</taxon>
        <taxon>Podocopa</taxon>
        <taxon>Podocopida</taxon>
        <taxon>Cytherocopina</taxon>
        <taxon>Cytheroidea</taxon>
        <taxon>Cytherideidae</taxon>
        <taxon>Cyprideis</taxon>
    </lineage>
</organism>
<evidence type="ECO:0000259" key="9">
    <source>
        <dbReference type="Pfam" id="PF22441"/>
    </source>
</evidence>
<name>A0A7R8WDK4_9CRUS</name>
<dbReference type="GO" id="GO:0005737">
    <property type="term" value="C:cytoplasm"/>
    <property type="evidence" value="ECO:0007669"/>
    <property type="project" value="TreeGrafter"/>
</dbReference>
<dbReference type="CDD" id="cd03198">
    <property type="entry name" value="GST_C_CLIC"/>
    <property type="match status" value="1"/>
</dbReference>
<dbReference type="Gene3D" id="1.10.287.370">
    <property type="match status" value="1"/>
</dbReference>
<keyword evidence="7" id="KW-0472">Membrane</keyword>
<dbReference type="Gene3D" id="1.20.1050.10">
    <property type="match status" value="1"/>
</dbReference>
<comment type="subcellular location">
    <subcellularLocation>
        <location evidence="1">Membrane</location>
        <topology evidence="1">Single-pass membrane protein</topology>
    </subcellularLocation>
</comment>
<dbReference type="AlphaFoldDB" id="A0A7R8WDK4"/>
<keyword evidence="5" id="KW-0812">Transmembrane</keyword>
<dbReference type="GO" id="GO:0006457">
    <property type="term" value="P:protein folding"/>
    <property type="evidence" value="ECO:0007669"/>
    <property type="project" value="InterPro"/>
</dbReference>
<feature type="region of interest" description="Disordered" evidence="8">
    <location>
        <begin position="230"/>
        <end position="308"/>
    </location>
</feature>
<dbReference type="SUPFAM" id="SSF46579">
    <property type="entry name" value="Prefoldin"/>
    <property type="match status" value="1"/>
</dbReference>
<feature type="compositionally biased region" description="Gly residues" evidence="8">
    <location>
        <begin position="662"/>
        <end position="671"/>
    </location>
</feature>
<feature type="region of interest" description="Disordered" evidence="8">
    <location>
        <begin position="133"/>
        <end position="194"/>
    </location>
</feature>
<keyword evidence="6" id="KW-1133">Transmembrane helix</keyword>
<feature type="compositionally biased region" description="Basic and acidic residues" evidence="8">
    <location>
        <begin position="177"/>
        <end position="189"/>
    </location>
</feature>
<feature type="compositionally biased region" description="Polar residues" evidence="8">
    <location>
        <begin position="160"/>
        <end position="174"/>
    </location>
</feature>
<feature type="compositionally biased region" description="Basic and acidic residues" evidence="8">
    <location>
        <begin position="287"/>
        <end position="308"/>
    </location>
</feature>
<evidence type="ECO:0000256" key="2">
    <source>
        <dbReference type="ARBA" id="ARBA00007655"/>
    </source>
</evidence>
<evidence type="ECO:0000313" key="10">
    <source>
        <dbReference type="EMBL" id="CAD7227143.1"/>
    </source>
</evidence>
<dbReference type="Pfam" id="PF01920">
    <property type="entry name" value="Prefoldin_2"/>
    <property type="match status" value="1"/>
</dbReference>
<dbReference type="CDD" id="cd03061">
    <property type="entry name" value="GST_N_CLIC"/>
    <property type="match status" value="1"/>
</dbReference>
<gene>
    <name evidence="10" type="ORF">CTOB1V02_LOCUS5052</name>
</gene>
<dbReference type="Gene3D" id="3.40.30.10">
    <property type="entry name" value="Glutaredoxin"/>
    <property type="match status" value="1"/>
</dbReference>
<dbReference type="InterPro" id="IPR036282">
    <property type="entry name" value="Glutathione-S-Trfase_C_sf"/>
</dbReference>
<dbReference type="Pfam" id="PF16025">
    <property type="entry name" value="CaM_bind"/>
    <property type="match status" value="1"/>
</dbReference>
<dbReference type="PANTHER" id="PTHR43920:SF5">
    <property type="entry name" value="CHLORIDE INTRACELLULAR CHANNEL CLIC"/>
    <property type="match status" value="1"/>
</dbReference>
<dbReference type="Pfam" id="PF22441">
    <property type="entry name" value="CLIC-like_N"/>
    <property type="match status" value="1"/>
</dbReference>
<dbReference type="OrthoDB" id="1935530at2759"/>
<dbReference type="CDD" id="cd23163">
    <property type="entry name" value="Prefoldin_2"/>
    <property type="match status" value="1"/>
</dbReference>
<proteinExistence type="inferred from homology"/>
<feature type="compositionally biased region" description="Low complexity" evidence="8">
    <location>
        <begin position="678"/>
        <end position="697"/>
    </location>
</feature>
<evidence type="ECO:0000256" key="7">
    <source>
        <dbReference type="ARBA" id="ARBA00023136"/>
    </source>
</evidence>
<evidence type="ECO:0000256" key="6">
    <source>
        <dbReference type="ARBA" id="ARBA00022989"/>
    </source>
</evidence>
<dbReference type="FunFam" id="3.40.30.10:FF:000188">
    <property type="entry name" value="Chloride intracellular channel exc-4"/>
    <property type="match status" value="1"/>
</dbReference>
<evidence type="ECO:0000256" key="1">
    <source>
        <dbReference type="ARBA" id="ARBA00004167"/>
    </source>
</evidence>
<evidence type="ECO:0000256" key="4">
    <source>
        <dbReference type="ARBA" id="ARBA00011695"/>
    </source>
</evidence>
<comment type="similarity">
    <text evidence="2">Belongs to the chloride channel CLIC family.</text>
</comment>
<dbReference type="GO" id="GO:0005254">
    <property type="term" value="F:chloride channel activity"/>
    <property type="evidence" value="ECO:0007669"/>
    <property type="project" value="TreeGrafter"/>
</dbReference>
<dbReference type="GO" id="GO:0051082">
    <property type="term" value="F:unfolded protein binding"/>
    <property type="evidence" value="ECO:0007669"/>
    <property type="project" value="InterPro"/>
</dbReference>
<reference evidence="10" key="1">
    <citation type="submission" date="2020-11" db="EMBL/GenBank/DDBJ databases">
        <authorList>
            <person name="Tran Van P."/>
        </authorList>
    </citation>
    <scope>NUCLEOTIDE SEQUENCE</scope>
</reference>
<feature type="compositionally biased region" description="Low complexity" evidence="8">
    <location>
        <begin position="146"/>
        <end position="159"/>
    </location>
</feature>
<sequence length="986" mass="109661">MIRVNGKPILPPLMTDARRAEMREWKAKCLELENRLEERRKACELSRESVLILEEEDCATDEDPRFHSTFESDTSLFPASSVGYQSSSTDLPPGLCDISLDGLSVSESGTRRMGTDGTPDFQEFGRFFFSKQTRRNGTISAPPPKVKASPPSQLSAASSRTITPRSDKYSTPTPKATHREVTLVNERSRTPKPVDNNVVFHETVSSAQIHARLLQVRYDSSGVKEALCFQSPAPTSPLPISTTEPATEATNNTKTSTGSLKRSGSFTLTEPSPIMKEYLRKYGTSPLRERTESSSDHRQSSTLTKEEQERALERYLDCLRSAGPSREISPVFSPPPFLTTNDPLLSRAESVIPTSPLQSPIWEAKTKTPVQHSPKRMPPQTTPTPEHEALPTAGTTGVKRMLSFPDANGNEADPTSEEGESMSTAAVPVSLPPGFCRLPAMVKGYLTRRLLRTRKVEDIKSLIRETLVCIVEEIRSSRNDPRFMNQLMNQLTNSLQSFYDLVVERPVADRMRFISQDRELLSSFVMPSEEKGPKMSKKQAEDVVAEFERMRLEQRQLMNKIGELENDCTEHRLVIQTLVDVEPSRKCYRLVGGVLVERTVEEVLPALRSNKEKVSLWEQMFLRFQLDALIEKLQEAVIEKGKALQQYKQEKGIVLSSELSQGAGGGTGPGAKGDSNRGQSGAASSSASTQSDGASTSAGGGTGVLVEEVKPNSDSAVCILVDPRPVCEVSCDVMADENGVNGVNGTAIPEIELIIKASTIDGRRKGACLFCQEYFMDLYLLAEMKTISLKVTTVDMLKPPPDFRSNFEATPPPILIDNGVAVLDNESIERHIMKNIPGGHNLFVRDIEVSKKIENVYNKFKIFLTRKDEHSKNVLMSHLKKIDEHLASKGTRFLTGDTMCCFDCELMPKLQHIRVGGKHFLDFEIDSSLTHLWKYMKQMYSLDAFTQSCPADQDIINHYKIQLGVKMTKHEELESPTYTASIPTPV</sequence>
<evidence type="ECO:0000256" key="8">
    <source>
        <dbReference type="SAM" id="MobiDB-lite"/>
    </source>
</evidence>
<dbReference type="InterPro" id="IPR053823">
    <property type="entry name" value="CLIC_N"/>
</dbReference>
<dbReference type="PANTHER" id="PTHR43920">
    <property type="entry name" value="CHLORIDE INTRACELLULAR CHANNEL, ISOFORM A"/>
    <property type="match status" value="1"/>
</dbReference>
<protein>
    <recommendedName>
        <fullName evidence="9">CLIC N-terminal domain-containing protein</fullName>
    </recommendedName>
</protein>
<feature type="compositionally biased region" description="Polar residues" evidence="8">
    <location>
        <begin position="256"/>
        <end position="270"/>
    </location>
</feature>
<dbReference type="SUPFAM" id="SSF47616">
    <property type="entry name" value="GST C-terminal domain-like"/>
    <property type="match status" value="1"/>
</dbReference>
<dbReference type="EMBL" id="OB661047">
    <property type="protein sequence ID" value="CAD7227143.1"/>
    <property type="molecule type" value="Genomic_DNA"/>
</dbReference>
<dbReference type="GO" id="GO:0016272">
    <property type="term" value="C:prefoldin complex"/>
    <property type="evidence" value="ECO:0007669"/>
    <property type="project" value="InterPro"/>
</dbReference>
<dbReference type="InterPro" id="IPR009053">
    <property type="entry name" value="Prefoldin"/>
</dbReference>
<evidence type="ECO:0000256" key="3">
    <source>
        <dbReference type="ARBA" id="ARBA00008045"/>
    </source>
</evidence>
<feature type="region of interest" description="Disordered" evidence="8">
    <location>
        <begin position="659"/>
        <end position="705"/>
    </location>
</feature>
<comment type="similarity">
    <text evidence="3">Belongs to the prefoldin subunit beta family.</text>
</comment>
<dbReference type="GO" id="GO:0016324">
    <property type="term" value="C:apical plasma membrane"/>
    <property type="evidence" value="ECO:0007669"/>
    <property type="project" value="TreeGrafter"/>
</dbReference>
<feature type="region of interest" description="Disordered" evidence="8">
    <location>
        <begin position="366"/>
        <end position="392"/>
    </location>
</feature>
<feature type="domain" description="CLIC N-terminal" evidence="9">
    <location>
        <begin position="749"/>
        <end position="832"/>
    </location>
</feature>
<dbReference type="InterPro" id="IPR002777">
    <property type="entry name" value="PFD_beta-like"/>
</dbReference>
<accession>A0A7R8WDK4</accession>